<dbReference type="PANTHER" id="PTHR40389:SF3">
    <property type="entry name" value="IGE-BINDING PROTEIN"/>
    <property type="match status" value="1"/>
</dbReference>
<dbReference type="Pfam" id="PF00607">
    <property type="entry name" value="Gag_p24"/>
    <property type="match status" value="1"/>
</dbReference>
<evidence type="ECO:0000256" key="1">
    <source>
        <dbReference type="SAM" id="MobiDB-lite"/>
    </source>
</evidence>
<feature type="non-terminal residue" evidence="2">
    <location>
        <position position="265"/>
    </location>
</feature>
<proteinExistence type="predicted"/>
<gene>
    <name evidence="2" type="ORF">H671_2g6708</name>
</gene>
<accession>A0A061IHA5</accession>
<dbReference type="SUPFAM" id="SSF47943">
    <property type="entry name" value="Retrovirus capsid protein, N-terminal core domain"/>
    <property type="match status" value="1"/>
</dbReference>
<evidence type="ECO:0000313" key="3">
    <source>
        <dbReference type="Proteomes" id="UP000030759"/>
    </source>
</evidence>
<dbReference type="EMBL" id="KE668806">
    <property type="protein sequence ID" value="ERE83438.1"/>
    <property type="molecule type" value="Genomic_DNA"/>
</dbReference>
<reference evidence="3" key="1">
    <citation type="journal article" date="2013" name="Nat. Biotechnol.">
        <title>Chinese hamster genome sequenced from sorted chromosomes.</title>
        <authorList>
            <person name="Brinkrolf K."/>
            <person name="Rupp O."/>
            <person name="Laux H."/>
            <person name="Kollin F."/>
            <person name="Ernst W."/>
            <person name="Linke B."/>
            <person name="Kofler R."/>
            <person name="Romand S."/>
            <person name="Hesse F."/>
            <person name="Budach W.E."/>
            <person name="Galosy S."/>
            <person name="Muller D."/>
            <person name="Noll T."/>
            <person name="Wienberg J."/>
            <person name="Jostock T."/>
            <person name="Leonard M."/>
            <person name="Grillari J."/>
            <person name="Tauch A."/>
            <person name="Goesmann A."/>
            <person name="Helk B."/>
            <person name="Mott J.E."/>
            <person name="Puhler A."/>
            <person name="Borth N."/>
        </authorList>
    </citation>
    <scope>NUCLEOTIDE SEQUENCE [LARGE SCALE GENOMIC DNA]</scope>
    <source>
        <strain evidence="3">17A/GY</strain>
    </source>
</reference>
<protein>
    <submittedName>
        <fullName evidence="2">Retroviral nucleocapsid protein Gag containing protein</fullName>
    </submittedName>
</protein>
<name>A0A061IHA5_CRIGR</name>
<dbReference type="InterPro" id="IPR050195">
    <property type="entry name" value="Primate_lentivir_Gag_pol-like"/>
</dbReference>
<feature type="region of interest" description="Disordered" evidence="1">
    <location>
        <begin position="88"/>
        <end position="107"/>
    </location>
</feature>
<organism evidence="2 3">
    <name type="scientific">Cricetulus griseus</name>
    <name type="common">Chinese hamster</name>
    <name type="synonym">Cricetulus barabensis griseus</name>
    <dbReference type="NCBI Taxonomy" id="10029"/>
    <lineage>
        <taxon>Eukaryota</taxon>
        <taxon>Metazoa</taxon>
        <taxon>Chordata</taxon>
        <taxon>Craniata</taxon>
        <taxon>Vertebrata</taxon>
        <taxon>Euteleostomi</taxon>
        <taxon>Mammalia</taxon>
        <taxon>Eutheria</taxon>
        <taxon>Euarchontoglires</taxon>
        <taxon>Glires</taxon>
        <taxon>Rodentia</taxon>
        <taxon>Myomorpha</taxon>
        <taxon>Muroidea</taxon>
        <taxon>Cricetidae</taxon>
        <taxon>Cricetinae</taxon>
        <taxon>Cricetulus</taxon>
    </lineage>
</organism>
<dbReference type="Proteomes" id="UP000030759">
    <property type="component" value="Unassembled WGS sequence"/>
</dbReference>
<evidence type="ECO:0000313" key="2">
    <source>
        <dbReference type="EMBL" id="ERE83438.1"/>
    </source>
</evidence>
<sequence>MDKLPLKCFKKKDQNSHKVRLERKNGKGIRSESILLWERLSKELKEPGEDSESEEVIYEDEDLTEDEEGEIIELMEKYSLKVPEKQRPEMATAKQGHRPTAPPPYCSQEEVRVPGCSTFCLEVCRTFRTEFQIARPLVYPVFMDGNEQRYHEPLNFKIVKALAELVRTYGVTAAFTVAQVEALNRFCMTPGDWMNLVRACLSPGQYLDWRDFQIEFANDQGVANRAAGNPAWDVDMLLGQGPFAQQQTGYPPQEYDQINQIAIRA</sequence>
<dbReference type="Gene3D" id="1.10.375.10">
    <property type="entry name" value="Human Immunodeficiency Virus Type 1 Capsid Protein"/>
    <property type="match status" value="1"/>
</dbReference>
<dbReference type="InterPro" id="IPR008919">
    <property type="entry name" value="Retrov_capsid_N"/>
</dbReference>
<dbReference type="AlphaFoldDB" id="A0A061IHA5"/>
<dbReference type="GO" id="GO:0016032">
    <property type="term" value="P:viral process"/>
    <property type="evidence" value="ECO:0007669"/>
    <property type="project" value="InterPro"/>
</dbReference>
<dbReference type="PANTHER" id="PTHR40389">
    <property type="entry name" value="ENDOGENOUS RETROVIRUS GROUP K MEMBER 24 GAG POLYPROTEIN-RELATED"/>
    <property type="match status" value="1"/>
</dbReference>